<evidence type="ECO:0000313" key="12">
    <source>
        <dbReference type="EMBL" id="SIS95021.1"/>
    </source>
</evidence>
<dbReference type="GO" id="GO:0003978">
    <property type="term" value="F:UDP-glucose 4-epimerase activity"/>
    <property type="evidence" value="ECO:0007669"/>
    <property type="project" value="UniProtKB-UniRule"/>
</dbReference>
<name>A0A1N7NA05_9RHOB</name>
<keyword evidence="9 10" id="KW-0119">Carbohydrate metabolism</keyword>
<dbReference type="UniPathway" id="UPA00214"/>
<comment type="subunit">
    <text evidence="10">Homodimer.</text>
</comment>
<dbReference type="PANTHER" id="PTHR43725">
    <property type="entry name" value="UDP-GLUCOSE 4-EPIMERASE"/>
    <property type="match status" value="1"/>
</dbReference>
<dbReference type="Pfam" id="PF01370">
    <property type="entry name" value="Epimerase"/>
    <property type="match status" value="1"/>
</dbReference>
<comment type="catalytic activity">
    <reaction evidence="1 10">
        <text>UDP-alpha-D-glucose = UDP-alpha-D-galactose</text>
        <dbReference type="Rhea" id="RHEA:22168"/>
        <dbReference type="ChEBI" id="CHEBI:58885"/>
        <dbReference type="ChEBI" id="CHEBI:66914"/>
        <dbReference type="EC" id="5.1.3.2"/>
    </reaction>
</comment>
<dbReference type="Gene3D" id="3.40.50.720">
    <property type="entry name" value="NAD(P)-binding Rossmann-like Domain"/>
    <property type="match status" value="1"/>
</dbReference>
<evidence type="ECO:0000256" key="3">
    <source>
        <dbReference type="ARBA" id="ARBA00004947"/>
    </source>
</evidence>
<feature type="domain" description="NAD-dependent epimerase/dehydratase" evidence="11">
    <location>
        <begin position="6"/>
        <end position="254"/>
    </location>
</feature>
<dbReference type="NCBIfam" id="TIGR01179">
    <property type="entry name" value="galE"/>
    <property type="match status" value="1"/>
</dbReference>
<evidence type="ECO:0000256" key="10">
    <source>
        <dbReference type="RuleBase" id="RU366046"/>
    </source>
</evidence>
<dbReference type="RefSeq" id="WP_076448441.1">
    <property type="nucleotide sequence ID" value="NZ_FTOQ01000007.1"/>
</dbReference>
<reference evidence="13" key="1">
    <citation type="submission" date="2017-01" db="EMBL/GenBank/DDBJ databases">
        <authorList>
            <person name="Varghese N."/>
            <person name="Submissions S."/>
        </authorList>
    </citation>
    <scope>NUCLEOTIDE SEQUENCE [LARGE SCALE GENOMIC DNA]</scope>
    <source>
        <strain evidence="13">DSM 29430</strain>
    </source>
</reference>
<evidence type="ECO:0000256" key="6">
    <source>
        <dbReference type="ARBA" id="ARBA00018569"/>
    </source>
</evidence>
<accession>A0A1N7NA05</accession>
<dbReference type="Proteomes" id="UP000186684">
    <property type="component" value="Unassembled WGS sequence"/>
</dbReference>
<dbReference type="STRING" id="633194.SAMN05421759_107105"/>
<dbReference type="InterPro" id="IPR005886">
    <property type="entry name" value="UDP_G4E"/>
</dbReference>
<dbReference type="CDD" id="cd05247">
    <property type="entry name" value="UDP_G4E_1_SDR_e"/>
    <property type="match status" value="1"/>
</dbReference>
<dbReference type="GO" id="GO:0006012">
    <property type="term" value="P:galactose metabolic process"/>
    <property type="evidence" value="ECO:0007669"/>
    <property type="project" value="UniProtKB-UniPathway"/>
</dbReference>
<dbReference type="EMBL" id="FTOQ01000007">
    <property type="protein sequence ID" value="SIS95021.1"/>
    <property type="molecule type" value="Genomic_DNA"/>
</dbReference>
<evidence type="ECO:0000256" key="2">
    <source>
        <dbReference type="ARBA" id="ARBA00001911"/>
    </source>
</evidence>
<organism evidence="12 13">
    <name type="scientific">Roseivivax lentus</name>
    <dbReference type="NCBI Taxonomy" id="633194"/>
    <lineage>
        <taxon>Bacteria</taxon>
        <taxon>Pseudomonadati</taxon>
        <taxon>Pseudomonadota</taxon>
        <taxon>Alphaproteobacteria</taxon>
        <taxon>Rhodobacterales</taxon>
        <taxon>Roseobacteraceae</taxon>
        <taxon>Roseivivax</taxon>
    </lineage>
</organism>
<comment type="pathway">
    <text evidence="3 10">Carbohydrate metabolism; galactose metabolism.</text>
</comment>
<gene>
    <name evidence="12" type="ORF">SAMN05421759_107105</name>
</gene>
<evidence type="ECO:0000256" key="5">
    <source>
        <dbReference type="ARBA" id="ARBA00013189"/>
    </source>
</evidence>
<comment type="similarity">
    <text evidence="4 10">Belongs to the NAD(P)-dependent epimerase/dehydratase family.</text>
</comment>
<comment type="cofactor">
    <cofactor evidence="2 10">
        <name>NAD(+)</name>
        <dbReference type="ChEBI" id="CHEBI:57540"/>
    </cofactor>
</comment>
<evidence type="ECO:0000313" key="13">
    <source>
        <dbReference type="Proteomes" id="UP000186684"/>
    </source>
</evidence>
<evidence type="ECO:0000256" key="4">
    <source>
        <dbReference type="ARBA" id="ARBA00007637"/>
    </source>
</evidence>
<evidence type="ECO:0000256" key="7">
    <source>
        <dbReference type="ARBA" id="ARBA00023027"/>
    </source>
</evidence>
<protein>
    <recommendedName>
        <fullName evidence="6 10">UDP-glucose 4-epimerase</fullName>
        <ecNumber evidence="5 10">5.1.3.2</ecNumber>
    </recommendedName>
</protein>
<dbReference type="Gene3D" id="3.90.25.10">
    <property type="entry name" value="UDP-galactose 4-epimerase, domain 1"/>
    <property type="match status" value="1"/>
</dbReference>
<evidence type="ECO:0000256" key="8">
    <source>
        <dbReference type="ARBA" id="ARBA00023235"/>
    </source>
</evidence>
<dbReference type="InterPro" id="IPR001509">
    <property type="entry name" value="Epimerase_deHydtase"/>
</dbReference>
<keyword evidence="8 10" id="KW-0413">Isomerase</keyword>
<dbReference type="AlphaFoldDB" id="A0A1N7NA05"/>
<dbReference type="OrthoDB" id="9801785at2"/>
<keyword evidence="13" id="KW-1185">Reference proteome</keyword>
<evidence type="ECO:0000259" key="11">
    <source>
        <dbReference type="Pfam" id="PF01370"/>
    </source>
</evidence>
<sequence>MTQPPVIVTGGAGFIGSHACKRLSEAGFLPVTIDNLRTGHADAVRWGPLERLDIRDTDGVTKVLQRHGAEVVMHFAACAYVGESVTAPDLYYDNNVGGMISLLGAMRRAGVRQLVFSSSCATYGVPETLPISETTPQVPINPYGRTKLIGEMMVRDHAAAFELRAVMLRYFNAAGADAAGGLGERHDPETHLIPLALLAASGKGPPLKVFGTDYPTPDGTCIRDYIHVTDLAEAHLLAVRHLAAGGPGLVANLGTGRGLSIREILDAVERVSGRPVPHETAPRRPGDPAELVAATGRAEAELGFAARYSEIDRIIRDAAPHFGLEARHGVDA</sequence>
<evidence type="ECO:0000256" key="1">
    <source>
        <dbReference type="ARBA" id="ARBA00000083"/>
    </source>
</evidence>
<dbReference type="SUPFAM" id="SSF51735">
    <property type="entry name" value="NAD(P)-binding Rossmann-fold domains"/>
    <property type="match status" value="1"/>
</dbReference>
<keyword evidence="7 10" id="KW-0520">NAD</keyword>
<dbReference type="InterPro" id="IPR036291">
    <property type="entry name" value="NAD(P)-bd_dom_sf"/>
</dbReference>
<dbReference type="PANTHER" id="PTHR43725:SF53">
    <property type="entry name" value="UDP-ARABINOSE 4-EPIMERASE 1"/>
    <property type="match status" value="1"/>
</dbReference>
<evidence type="ECO:0000256" key="9">
    <source>
        <dbReference type="ARBA" id="ARBA00023277"/>
    </source>
</evidence>
<proteinExistence type="inferred from homology"/>
<dbReference type="EC" id="5.1.3.2" evidence="5 10"/>